<evidence type="ECO:0000313" key="1">
    <source>
        <dbReference type="EMBL" id="KAF1041682.1"/>
    </source>
</evidence>
<dbReference type="AlphaFoldDB" id="A0A7V8JTD6"/>
<organism evidence="1 2">
    <name type="scientific">Herbaspirillum frisingense</name>
    <dbReference type="NCBI Taxonomy" id="92645"/>
    <lineage>
        <taxon>Bacteria</taxon>
        <taxon>Pseudomonadati</taxon>
        <taxon>Pseudomonadota</taxon>
        <taxon>Betaproteobacteria</taxon>
        <taxon>Burkholderiales</taxon>
        <taxon>Oxalobacteraceae</taxon>
        <taxon>Herbaspirillum</taxon>
    </lineage>
</organism>
<sequence length="54" mass="6165">MQANRQEQRFGQLVELIYDTVHDIGQIIPAMRMFCDDLGAAAGHYVPLRTHEHA</sequence>
<proteinExistence type="predicted"/>
<evidence type="ECO:0000313" key="2">
    <source>
        <dbReference type="Proteomes" id="UP000462435"/>
    </source>
</evidence>
<gene>
    <name evidence="1" type="ORF">GAK35_03150</name>
</gene>
<dbReference type="Proteomes" id="UP000462435">
    <property type="component" value="Unassembled WGS sequence"/>
</dbReference>
<comment type="caution">
    <text evidence="1">The sequence shown here is derived from an EMBL/GenBank/DDBJ whole genome shotgun (WGS) entry which is preliminary data.</text>
</comment>
<reference evidence="2" key="1">
    <citation type="journal article" date="2020" name="MBio">
        <title>Horizontal gene transfer to a defensive symbiont with a reduced genome amongst a multipartite beetle microbiome.</title>
        <authorList>
            <person name="Waterworth S.C."/>
            <person name="Florez L.V."/>
            <person name="Rees E.R."/>
            <person name="Hertweck C."/>
            <person name="Kaltenpoth M."/>
            <person name="Kwan J.C."/>
        </authorList>
    </citation>
    <scope>NUCLEOTIDE SEQUENCE [LARGE SCALE GENOMIC DNA]</scope>
</reference>
<dbReference type="EMBL" id="WNDX01000110">
    <property type="protein sequence ID" value="KAF1041682.1"/>
    <property type="molecule type" value="Genomic_DNA"/>
</dbReference>
<accession>A0A7V8JTD6</accession>
<protein>
    <submittedName>
        <fullName evidence="1">Uncharacterized protein</fullName>
    </submittedName>
</protein>
<name>A0A7V8JTD6_9BURK</name>